<accession>A0A8S5QIN4</accession>
<sequence>MSSRWYATLHVTLSLSGRSEPDVRISRLS</sequence>
<protein>
    <submittedName>
        <fullName evidence="1">Uncharacterized protein</fullName>
    </submittedName>
</protein>
<organism evidence="1">
    <name type="scientific">Siphoviridae sp. ctLgc23</name>
    <dbReference type="NCBI Taxonomy" id="2825455"/>
    <lineage>
        <taxon>Viruses</taxon>
        <taxon>Duplodnaviria</taxon>
        <taxon>Heunggongvirae</taxon>
        <taxon>Uroviricota</taxon>
        <taxon>Caudoviricetes</taxon>
    </lineage>
</organism>
<proteinExistence type="predicted"/>
<dbReference type="EMBL" id="BK015660">
    <property type="protein sequence ID" value="DAE18675.1"/>
    <property type="molecule type" value="Genomic_DNA"/>
</dbReference>
<reference evidence="1" key="1">
    <citation type="journal article" date="2021" name="Proc. Natl. Acad. Sci. U.S.A.">
        <title>A Catalog of Tens of Thousands of Viruses from Human Metagenomes Reveals Hidden Associations with Chronic Diseases.</title>
        <authorList>
            <person name="Tisza M.J."/>
            <person name="Buck C.B."/>
        </authorList>
    </citation>
    <scope>NUCLEOTIDE SEQUENCE</scope>
    <source>
        <strain evidence="1">CtLgc23</strain>
    </source>
</reference>
<evidence type="ECO:0000313" key="1">
    <source>
        <dbReference type="EMBL" id="DAE18675.1"/>
    </source>
</evidence>
<name>A0A8S5QIN4_9CAUD</name>